<protein>
    <submittedName>
        <fullName evidence="1">Uncharacterized protein</fullName>
    </submittedName>
</protein>
<proteinExistence type="predicted"/>
<keyword evidence="2" id="KW-1185">Reference proteome</keyword>
<dbReference type="EMBL" id="JADOGI010000454">
    <property type="protein sequence ID" value="MBF8194559.1"/>
    <property type="molecule type" value="Genomic_DNA"/>
</dbReference>
<name>A0A931AP70_9ACTN</name>
<comment type="caution">
    <text evidence="1">The sequence shown here is derived from an EMBL/GenBank/DDBJ whole genome shotgun (WGS) entry which is preliminary data.</text>
</comment>
<dbReference type="AlphaFoldDB" id="A0A931AP70"/>
<dbReference type="Proteomes" id="UP000605361">
    <property type="component" value="Unassembled WGS sequence"/>
</dbReference>
<dbReference type="RefSeq" id="WP_195903370.1">
    <property type="nucleotide sequence ID" value="NZ_JADOGI010000454.1"/>
</dbReference>
<reference evidence="1" key="1">
    <citation type="submission" date="2020-11" db="EMBL/GenBank/DDBJ databases">
        <title>Whole-genome analyses of Nonomuraea sp. K274.</title>
        <authorList>
            <person name="Veyisoglu A."/>
        </authorList>
    </citation>
    <scope>NUCLEOTIDE SEQUENCE</scope>
    <source>
        <strain evidence="1">K274</strain>
    </source>
</reference>
<accession>A0A931AP70</accession>
<sequence>MGLTSSGGVTVNCKLQARASSRPILSQPRDHDSKRASGYLAGEALAAEMGFLTRTLSAVGYIVHPEEEPDG</sequence>
<organism evidence="1 2">
    <name type="scientific">Nonomuraea cypriaca</name>
    <dbReference type="NCBI Taxonomy" id="1187855"/>
    <lineage>
        <taxon>Bacteria</taxon>
        <taxon>Bacillati</taxon>
        <taxon>Actinomycetota</taxon>
        <taxon>Actinomycetes</taxon>
        <taxon>Streptosporangiales</taxon>
        <taxon>Streptosporangiaceae</taxon>
        <taxon>Nonomuraea</taxon>
    </lineage>
</organism>
<evidence type="ECO:0000313" key="2">
    <source>
        <dbReference type="Proteomes" id="UP000605361"/>
    </source>
</evidence>
<evidence type="ECO:0000313" key="1">
    <source>
        <dbReference type="EMBL" id="MBF8194559.1"/>
    </source>
</evidence>
<gene>
    <name evidence="1" type="ORF">ITP53_54695</name>
</gene>